<protein>
    <submittedName>
        <fullName evidence="1">Uncharacterized protein</fullName>
    </submittedName>
</protein>
<keyword evidence="2" id="KW-1185">Reference proteome</keyword>
<dbReference type="RefSeq" id="WP_171692881.1">
    <property type="nucleotide sequence ID" value="NZ_WHOC01000158.1"/>
</dbReference>
<name>A0ABX1Z9N3_9BACL</name>
<organism evidence="1 2">
    <name type="scientific">Paenibacillus germinis</name>
    <dbReference type="NCBI Taxonomy" id="2654979"/>
    <lineage>
        <taxon>Bacteria</taxon>
        <taxon>Bacillati</taxon>
        <taxon>Bacillota</taxon>
        <taxon>Bacilli</taxon>
        <taxon>Bacillales</taxon>
        <taxon>Paenibacillaceae</taxon>
        <taxon>Paenibacillus</taxon>
    </lineage>
</organism>
<accession>A0ABX1Z9N3</accession>
<evidence type="ECO:0000313" key="2">
    <source>
        <dbReference type="Proteomes" id="UP000658690"/>
    </source>
</evidence>
<comment type="caution">
    <text evidence="1">The sequence shown here is derived from an EMBL/GenBank/DDBJ whole genome shotgun (WGS) entry which is preliminary data.</text>
</comment>
<gene>
    <name evidence="1" type="ORF">GC102_30600</name>
</gene>
<sequence length="156" mass="18748">MIKMNPYMKRKIKGKKFIGSGVTRVVYDLGNGYVMKIAKSKKGIKCNKREVDMYKSSLKPIRKYFAQIIDYDTDYRWVTMKKYDRKFRNSRINRRLLMKLVKKFLDNGIIPSKGTGQYYKPYALNLRLKKHLRLKRSKQIVVIDYGGFRFRRKKSR</sequence>
<evidence type="ECO:0000313" key="1">
    <source>
        <dbReference type="EMBL" id="NOU90077.1"/>
    </source>
</evidence>
<dbReference type="EMBL" id="WHOC01000158">
    <property type="protein sequence ID" value="NOU90077.1"/>
    <property type="molecule type" value="Genomic_DNA"/>
</dbReference>
<reference evidence="1 2" key="1">
    <citation type="submission" date="2019-10" db="EMBL/GenBank/DDBJ databases">
        <title>Description of Paenibacillus choica sp. nov.</title>
        <authorList>
            <person name="Carlier A."/>
            <person name="Qi S."/>
        </authorList>
    </citation>
    <scope>NUCLEOTIDE SEQUENCE [LARGE SCALE GENOMIC DNA]</scope>
    <source>
        <strain evidence="1 2">LMG 31460</strain>
    </source>
</reference>
<proteinExistence type="predicted"/>
<dbReference type="Proteomes" id="UP000658690">
    <property type="component" value="Unassembled WGS sequence"/>
</dbReference>